<keyword evidence="2" id="KW-1185">Reference proteome</keyword>
<evidence type="ECO:0000313" key="2">
    <source>
        <dbReference type="Proteomes" id="UP000078543"/>
    </source>
</evidence>
<dbReference type="Gene3D" id="1.25.40.10">
    <property type="entry name" value="Tetratricopeptide repeat domain"/>
    <property type="match status" value="1"/>
</dbReference>
<dbReference type="Pfam" id="PF14559">
    <property type="entry name" value="TPR_19"/>
    <property type="match status" value="1"/>
</dbReference>
<comment type="caution">
    <text evidence="1">The sequence shown here is derived from an EMBL/GenBank/DDBJ whole genome shotgun (WGS) entry which is preliminary data.</text>
</comment>
<dbReference type="InterPro" id="IPR011990">
    <property type="entry name" value="TPR-like_helical_dom_sf"/>
</dbReference>
<dbReference type="Proteomes" id="UP000078543">
    <property type="component" value="Unassembled WGS sequence"/>
</dbReference>
<dbReference type="STRING" id="1437059.A6A05_08400"/>
<gene>
    <name evidence="1" type="ORF">A6A05_08400</name>
</gene>
<dbReference type="SUPFAM" id="SSF48452">
    <property type="entry name" value="TPR-like"/>
    <property type="match status" value="1"/>
</dbReference>
<accession>A0A178MY55</accession>
<name>A0A178MY55_9PROT</name>
<dbReference type="OrthoDB" id="179763at2"/>
<evidence type="ECO:0000313" key="1">
    <source>
        <dbReference type="EMBL" id="OAN54376.1"/>
    </source>
</evidence>
<proteinExistence type="predicted"/>
<dbReference type="AlphaFoldDB" id="A0A178MY55"/>
<dbReference type="InterPro" id="IPR011009">
    <property type="entry name" value="Kinase-like_dom_sf"/>
</dbReference>
<dbReference type="SUPFAM" id="SSF56112">
    <property type="entry name" value="Protein kinase-like (PK-like)"/>
    <property type="match status" value="1"/>
</dbReference>
<dbReference type="RefSeq" id="WP_068498333.1">
    <property type="nucleotide sequence ID" value="NZ_LWQU01000112.1"/>
</dbReference>
<organism evidence="1 2">
    <name type="scientific">Magnetospirillum moscoviense</name>
    <dbReference type="NCBI Taxonomy" id="1437059"/>
    <lineage>
        <taxon>Bacteria</taxon>
        <taxon>Pseudomonadati</taxon>
        <taxon>Pseudomonadota</taxon>
        <taxon>Alphaproteobacteria</taxon>
        <taxon>Rhodospirillales</taxon>
        <taxon>Rhodospirillaceae</taxon>
        <taxon>Magnetospirillum</taxon>
    </lineage>
</organism>
<dbReference type="EMBL" id="LWQU01000112">
    <property type="protein sequence ID" value="OAN54376.1"/>
    <property type="molecule type" value="Genomic_DNA"/>
</dbReference>
<dbReference type="Gene3D" id="3.90.1200.10">
    <property type="match status" value="1"/>
</dbReference>
<reference evidence="1 2" key="1">
    <citation type="submission" date="2016-04" db="EMBL/GenBank/DDBJ databases">
        <title>Draft genome sequence of freshwater magnetotactic bacteria Magnetospirillum marisnigri SP-1 and Magnetospirillum moscoviense BB-1.</title>
        <authorList>
            <person name="Koziaeva V."/>
            <person name="Dziuba M.V."/>
            <person name="Ivanov T.M."/>
            <person name="Kuznetsov B."/>
            <person name="Grouzdev D.S."/>
        </authorList>
    </citation>
    <scope>NUCLEOTIDE SEQUENCE [LARGE SCALE GENOMIC DNA]</scope>
    <source>
        <strain evidence="1 2">BB-1</strain>
    </source>
</reference>
<protein>
    <submittedName>
        <fullName evidence="1">Uncharacterized protein</fullName>
    </submittedName>
</protein>
<sequence>MTDASDFADTPVLAQRIALATQAGRMDQAGELAKALAVQGRAPVRVARALLDQGLDSAACLVLDHLMDHDSHVRGAAALQAKACLGVGRVEAGLEALALAAAENPDDPAAAAALARLLIDLGRWAEAVPWLRRWVALVPAEPEPESLLGQALSLRRPPPPGAELDDVRLADALYRVPVLAAQPFDRLRLTRLTGGNVNVVYRVDGPSGSFVVRLAKYPRQRWDAYIEERANLRQAHARRLAPEPLYMDIADGTLVMPFVVGKAGGSMNDPAFLARVADFFRRLHAGPDFRGRFDPLVPLDWREERVAGLVPDWVPDLAALRAAMAEIRAALAATAPGFAPCHNDPIIGNFIDSRDGLVMIDWQTAAMADPDGEIGAFLARISRAGTLRDDFLAAFYGHADHPRAHRARLWECMARYVEIVEAVQMGIDDPADTGWIDHGKLALDTVRLLQDDGTVSRGLVGVKG</sequence>
<dbReference type="Gene3D" id="3.30.200.20">
    <property type="entry name" value="Phosphorylase Kinase, domain 1"/>
    <property type="match status" value="1"/>
</dbReference>